<dbReference type="EMBL" id="JABVXQ010000008">
    <property type="protein sequence ID" value="KAF6094880.1"/>
    <property type="molecule type" value="Genomic_DNA"/>
</dbReference>
<dbReference type="AlphaFoldDB" id="A0A833ZP39"/>
<accession>A0A833ZP39</accession>
<gene>
    <name evidence="2" type="ORF">HJG60_011950</name>
</gene>
<name>A0A833ZP39_9CHIR</name>
<protein>
    <submittedName>
        <fullName evidence="2">Uncharacterized protein</fullName>
    </submittedName>
</protein>
<proteinExistence type="predicted"/>
<evidence type="ECO:0000256" key="1">
    <source>
        <dbReference type="SAM" id="MobiDB-lite"/>
    </source>
</evidence>
<dbReference type="Proteomes" id="UP000664940">
    <property type="component" value="Unassembled WGS sequence"/>
</dbReference>
<feature type="region of interest" description="Disordered" evidence="1">
    <location>
        <begin position="102"/>
        <end position="126"/>
    </location>
</feature>
<sequence length="126" mass="13233">MGKALVLHSSSGHGQQGLLHPAPGLYILTPAIWGGWVMTATMRSVLFCPVANSKIRTIWDTYGLGLMPNGSLGTGSGLLQIRSHQAWTEVAWEVAEAVQQELEVPSSRTGSSTSETGSGLAGTQVT</sequence>
<comment type="caution">
    <text evidence="2">The sequence shown here is derived from an EMBL/GenBank/DDBJ whole genome shotgun (WGS) entry which is preliminary data.</text>
</comment>
<organism evidence="2 3">
    <name type="scientific">Phyllostomus discolor</name>
    <name type="common">pale spear-nosed bat</name>
    <dbReference type="NCBI Taxonomy" id="89673"/>
    <lineage>
        <taxon>Eukaryota</taxon>
        <taxon>Metazoa</taxon>
        <taxon>Chordata</taxon>
        <taxon>Craniata</taxon>
        <taxon>Vertebrata</taxon>
        <taxon>Euteleostomi</taxon>
        <taxon>Mammalia</taxon>
        <taxon>Eutheria</taxon>
        <taxon>Laurasiatheria</taxon>
        <taxon>Chiroptera</taxon>
        <taxon>Yangochiroptera</taxon>
        <taxon>Phyllostomidae</taxon>
        <taxon>Phyllostominae</taxon>
        <taxon>Phyllostomus</taxon>
    </lineage>
</organism>
<evidence type="ECO:0000313" key="3">
    <source>
        <dbReference type="Proteomes" id="UP000664940"/>
    </source>
</evidence>
<reference evidence="2 3" key="1">
    <citation type="journal article" date="2020" name="Nature">
        <title>Six reference-quality genomes reveal evolution of bat adaptations.</title>
        <authorList>
            <person name="Jebb D."/>
            <person name="Huang Z."/>
            <person name="Pippel M."/>
            <person name="Hughes G.M."/>
            <person name="Lavrichenko K."/>
            <person name="Devanna P."/>
            <person name="Winkler S."/>
            <person name="Jermiin L.S."/>
            <person name="Skirmuntt E.C."/>
            <person name="Katzourakis A."/>
            <person name="Burkitt-Gray L."/>
            <person name="Ray D.A."/>
            <person name="Sullivan K.A.M."/>
            <person name="Roscito J.G."/>
            <person name="Kirilenko B.M."/>
            <person name="Davalos L.M."/>
            <person name="Corthals A.P."/>
            <person name="Power M.L."/>
            <person name="Jones G."/>
            <person name="Ransome R.D."/>
            <person name="Dechmann D.K.N."/>
            <person name="Locatelli A.G."/>
            <person name="Puechmaille S.J."/>
            <person name="Fedrigo O."/>
            <person name="Jarvis E.D."/>
            <person name="Hiller M."/>
            <person name="Vernes S.C."/>
            <person name="Myers E.W."/>
            <person name="Teeling E.C."/>
        </authorList>
    </citation>
    <scope>NUCLEOTIDE SEQUENCE [LARGE SCALE GENOMIC DNA]</scope>
    <source>
        <strain evidence="2">Bat1K_MPI-CBG_1</strain>
    </source>
</reference>
<evidence type="ECO:0000313" key="2">
    <source>
        <dbReference type="EMBL" id="KAF6094880.1"/>
    </source>
</evidence>